<evidence type="ECO:0000259" key="2">
    <source>
        <dbReference type="Pfam" id="PF02470"/>
    </source>
</evidence>
<sequence>MRRLKTRVSGKIIAVTAVVACVAAAIGLGWWYLSSRSQPMTVTAQFDSATGLYENNVVAVLGMPVGKVVKIAPKGGYVEVQFTVDRKVKVPADVQAVTVSTSILTDRQIELTPAYHGGPTLQNHDTIGLTRTKTPVEFSRVLAVLNKVTKSLQGDGHGGGPVGDVINAGADVVNGNGAKIKEALNELSNALRLSSDGGAQTRQQITTIVRNLSSLFDAAANNDAKLREFASTIHQVSQILADEDFGTGTTGKKLDQLVQRAGDLLDANRDIIKQALLGGNSLAKTLVDERRGLAETLDIAPMLADNVYNVIDRENGAVRAHFLTDRLVFDSQFTKEICNLMGLRQLGCSTGTIQDFGPDFGLTYVLDGLAAMGQR</sequence>
<keyword evidence="1" id="KW-0472">Membrane</keyword>
<feature type="domain" description="Mce/MlaD" evidence="2">
    <location>
        <begin position="40"/>
        <end position="113"/>
    </location>
</feature>
<dbReference type="Pfam" id="PF02470">
    <property type="entry name" value="MlaD"/>
    <property type="match status" value="1"/>
</dbReference>
<feature type="transmembrane region" description="Helical" evidence="1">
    <location>
        <begin position="12"/>
        <end position="33"/>
    </location>
</feature>
<protein>
    <submittedName>
        <fullName evidence="4">MCE family protein</fullName>
    </submittedName>
</protein>
<dbReference type="InterPro" id="IPR052336">
    <property type="entry name" value="MlaD_Phospholipid_Transporter"/>
</dbReference>
<evidence type="ECO:0000256" key="1">
    <source>
        <dbReference type="SAM" id="Phobius"/>
    </source>
</evidence>
<keyword evidence="1" id="KW-1133">Transmembrane helix</keyword>
<comment type="caution">
    <text evidence="4">The sequence shown here is derived from an EMBL/GenBank/DDBJ whole genome shotgun (WGS) entry which is preliminary data.</text>
</comment>
<keyword evidence="5" id="KW-1185">Reference proteome</keyword>
<keyword evidence="1" id="KW-0812">Transmembrane</keyword>
<dbReference type="Proteomes" id="UP001165663">
    <property type="component" value="Unassembled WGS sequence"/>
</dbReference>
<name>A0A9P3Q1N2_9MYCO</name>
<dbReference type="AlphaFoldDB" id="A0A9P3Q1N2"/>
<dbReference type="NCBIfam" id="TIGR00996">
    <property type="entry name" value="Mtu_fam_mce"/>
    <property type="match status" value="1"/>
</dbReference>
<dbReference type="EMBL" id="BRXE01000005">
    <property type="protein sequence ID" value="GLB81685.1"/>
    <property type="molecule type" value="Genomic_DNA"/>
</dbReference>
<proteinExistence type="predicted"/>
<dbReference type="RefSeq" id="WP_236981878.1">
    <property type="nucleotide sequence ID" value="NZ_BRXE01000005.1"/>
</dbReference>
<dbReference type="PANTHER" id="PTHR33371">
    <property type="entry name" value="INTERMEMBRANE PHOSPHOLIPID TRANSPORT SYSTEM BINDING PROTEIN MLAD-RELATED"/>
    <property type="match status" value="1"/>
</dbReference>
<dbReference type="PANTHER" id="PTHR33371:SF4">
    <property type="entry name" value="INTERMEMBRANE PHOSPHOLIPID TRANSPORT SYSTEM BINDING PROTEIN MLAD"/>
    <property type="match status" value="1"/>
</dbReference>
<dbReference type="GeneID" id="83629387"/>
<dbReference type="EMBL" id="BRZI01000004">
    <property type="protein sequence ID" value="GLD29233.1"/>
    <property type="molecule type" value="Genomic_DNA"/>
</dbReference>
<evidence type="ECO:0000313" key="3">
    <source>
        <dbReference type="EMBL" id="GLB81685.1"/>
    </source>
</evidence>
<dbReference type="InterPro" id="IPR005693">
    <property type="entry name" value="Mce"/>
</dbReference>
<evidence type="ECO:0000313" key="4">
    <source>
        <dbReference type="EMBL" id="GLD29233.1"/>
    </source>
</evidence>
<dbReference type="InterPro" id="IPR003399">
    <property type="entry name" value="Mce/MlaD"/>
</dbReference>
<evidence type="ECO:0000313" key="5">
    <source>
        <dbReference type="Proteomes" id="UP001064782"/>
    </source>
</evidence>
<accession>A0A9P3Q1N2</accession>
<reference evidence="4" key="1">
    <citation type="submission" date="2022-08" db="EMBL/GenBank/DDBJ databases">
        <title>Mycobacterium kiyosense sp. nov., scotochromogenic slow-glowing species isolated from respiratory specimens.</title>
        <authorList>
            <person name="Fukano H."/>
            <person name="Kazumi Y."/>
            <person name="Sakagami N."/>
            <person name="Ato M."/>
            <person name="Mitarai S."/>
            <person name="Hoshino Y."/>
        </authorList>
    </citation>
    <scope>NUCLEOTIDE SEQUENCE</scope>
    <source>
        <strain evidence="4">1413</strain>
        <strain evidence="3">SRL2020-028</strain>
    </source>
</reference>
<gene>
    <name evidence="4" type="ORF">Mkiyose1413_11160</name>
    <name evidence="3" type="ORF">SRL2020028_09410</name>
</gene>
<dbReference type="GO" id="GO:0005576">
    <property type="term" value="C:extracellular region"/>
    <property type="evidence" value="ECO:0007669"/>
    <property type="project" value="TreeGrafter"/>
</dbReference>
<dbReference type="Proteomes" id="UP001064782">
    <property type="component" value="Unassembled WGS sequence"/>
</dbReference>
<organism evidence="4 5">
    <name type="scientific">Mycobacterium kiyosense</name>
    <dbReference type="NCBI Taxonomy" id="2871094"/>
    <lineage>
        <taxon>Bacteria</taxon>
        <taxon>Bacillati</taxon>
        <taxon>Actinomycetota</taxon>
        <taxon>Actinomycetes</taxon>
        <taxon>Mycobacteriales</taxon>
        <taxon>Mycobacteriaceae</taxon>
        <taxon>Mycobacterium</taxon>
    </lineage>
</organism>